<proteinExistence type="predicted"/>
<keyword evidence="4 5" id="KW-0472">Membrane</keyword>
<evidence type="ECO:0000313" key="7">
    <source>
        <dbReference type="EMBL" id="PSX43503.1"/>
    </source>
</evidence>
<dbReference type="EMBL" id="PYOZ01000016">
    <property type="protein sequence ID" value="PSX43503.1"/>
    <property type="molecule type" value="Genomic_DNA"/>
</dbReference>
<feature type="transmembrane region" description="Helical" evidence="5">
    <location>
        <begin position="44"/>
        <end position="67"/>
    </location>
</feature>
<dbReference type="AlphaFoldDB" id="A0AAX0YRH6"/>
<evidence type="ECO:0000256" key="1">
    <source>
        <dbReference type="ARBA" id="ARBA00004141"/>
    </source>
</evidence>
<keyword evidence="2 5" id="KW-0812">Transmembrane</keyword>
<evidence type="ECO:0000256" key="5">
    <source>
        <dbReference type="SAM" id="Phobius"/>
    </source>
</evidence>
<evidence type="ECO:0000259" key="6">
    <source>
        <dbReference type="Pfam" id="PF05154"/>
    </source>
</evidence>
<accession>A0AAX0YRH6</accession>
<comment type="subcellular location">
    <subcellularLocation>
        <location evidence="1">Membrane</location>
        <topology evidence="1">Multi-pass membrane protein</topology>
    </subcellularLocation>
</comment>
<sequence length="93" mass="10377">MPPSLSAAPINSHRNKTKGLMALAAFVFGGMGGHKFYAGCWGWGLVYLVSCFILPFVSLGISMIEFIRILTLSPEKFNQKYNTSEPKPFTFIW</sequence>
<protein>
    <submittedName>
        <fullName evidence="7">TM2 domain-containing protein</fullName>
    </submittedName>
</protein>
<evidence type="ECO:0000313" key="8">
    <source>
        <dbReference type="Proteomes" id="UP000240728"/>
    </source>
</evidence>
<evidence type="ECO:0000256" key="4">
    <source>
        <dbReference type="ARBA" id="ARBA00023136"/>
    </source>
</evidence>
<feature type="transmembrane region" description="Helical" evidence="5">
    <location>
        <begin position="20"/>
        <end position="38"/>
    </location>
</feature>
<keyword evidence="3 5" id="KW-1133">Transmembrane helix</keyword>
<reference evidence="7 8" key="1">
    <citation type="submission" date="2018-01" db="EMBL/GenBank/DDBJ databases">
        <title>Whole genome sequencing of Histamine producing bacteria.</title>
        <authorList>
            <person name="Butler K."/>
        </authorList>
    </citation>
    <scope>NUCLEOTIDE SEQUENCE [LARGE SCALE GENOMIC DNA]</scope>
    <source>
        <strain evidence="7 8">A1-4</strain>
    </source>
</reference>
<organism evidence="7 8">
    <name type="scientific">Photobacterium kishitanii</name>
    <dbReference type="NCBI Taxonomy" id="318456"/>
    <lineage>
        <taxon>Bacteria</taxon>
        <taxon>Pseudomonadati</taxon>
        <taxon>Pseudomonadota</taxon>
        <taxon>Gammaproteobacteria</taxon>
        <taxon>Vibrionales</taxon>
        <taxon>Vibrionaceae</taxon>
        <taxon>Photobacterium</taxon>
    </lineage>
</organism>
<dbReference type="GO" id="GO:0016020">
    <property type="term" value="C:membrane"/>
    <property type="evidence" value="ECO:0007669"/>
    <property type="project" value="UniProtKB-SubCell"/>
</dbReference>
<comment type="caution">
    <text evidence="7">The sequence shown here is derived from an EMBL/GenBank/DDBJ whole genome shotgun (WGS) entry which is preliminary data.</text>
</comment>
<dbReference type="Pfam" id="PF05154">
    <property type="entry name" value="TM2"/>
    <property type="match status" value="1"/>
</dbReference>
<feature type="domain" description="TM2" evidence="6">
    <location>
        <begin position="15"/>
        <end position="57"/>
    </location>
</feature>
<dbReference type="InterPro" id="IPR007829">
    <property type="entry name" value="TM2"/>
</dbReference>
<keyword evidence="8" id="KW-1185">Reference proteome</keyword>
<gene>
    <name evidence="7" type="ORF">C0W53_18695</name>
</gene>
<name>A0AAX0YRH6_9GAMM</name>
<dbReference type="Proteomes" id="UP000240728">
    <property type="component" value="Unassembled WGS sequence"/>
</dbReference>
<evidence type="ECO:0000256" key="2">
    <source>
        <dbReference type="ARBA" id="ARBA00022692"/>
    </source>
</evidence>
<evidence type="ECO:0000256" key="3">
    <source>
        <dbReference type="ARBA" id="ARBA00022989"/>
    </source>
</evidence>